<dbReference type="InterPro" id="IPR024766">
    <property type="entry name" value="Znf_RING_H2"/>
</dbReference>
<comment type="caution">
    <text evidence="12">The sequence shown here is derived from an EMBL/GenBank/DDBJ whole genome shotgun (WGS) entry which is preliminary data.</text>
</comment>
<reference evidence="12" key="1">
    <citation type="submission" date="2022-10" db="EMBL/GenBank/DDBJ databases">
        <title>Novel sulphate-reducing endosymbionts in the free-living metamonad Anaeramoeba.</title>
        <authorList>
            <person name="Jerlstrom-Hultqvist J."/>
            <person name="Cepicka I."/>
            <person name="Gallot-Lavallee L."/>
            <person name="Salas-Leiva D."/>
            <person name="Curtis B.A."/>
            <person name="Zahonova K."/>
            <person name="Pipaliya S."/>
            <person name="Dacks J."/>
            <person name="Roger A.J."/>
        </authorList>
    </citation>
    <scope>NUCLEOTIDE SEQUENCE</scope>
    <source>
        <strain evidence="12">BMAN</strain>
    </source>
</reference>
<evidence type="ECO:0000256" key="1">
    <source>
        <dbReference type="ARBA" id="ARBA00004123"/>
    </source>
</evidence>
<comment type="pathway">
    <text evidence="3">Protein modification; protein ubiquitination.</text>
</comment>
<sequence length="127" mass="15129">MDYQYESCPICRNLLEDVCLECTENNKTENCRVVIGKCGHPFHEHCMNQWLVSRSFCPLCNENWEEGLMPRAYQEYMRILDSILRLKPYLKVIIFPKITSFKREFVNQTIEALIKRCCILMHDLFAN</sequence>
<evidence type="ECO:0000259" key="11">
    <source>
        <dbReference type="PROSITE" id="PS50089"/>
    </source>
</evidence>
<dbReference type="GO" id="GO:0005634">
    <property type="term" value="C:nucleus"/>
    <property type="evidence" value="ECO:0007669"/>
    <property type="project" value="UniProtKB-SubCell"/>
</dbReference>
<evidence type="ECO:0000256" key="9">
    <source>
        <dbReference type="ARBA" id="ARBA00023242"/>
    </source>
</evidence>
<keyword evidence="6 10" id="KW-0863">Zinc-finger</keyword>
<dbReference type="InterPro" id="IPR051031">
    <property type="entry name" value="RING-box_E3_Ubiquitin_Ligase"/>
</dbReference>
<dbReference type="AlphaFoldDB" id="A0A9Q0RAT1"/>
<evidence type="ECO:0000256" key="2">
    <source>
        <dbReference type="ARBA" id="ARBA00004496"/>
    </source>
</evidence>
<dbReference type="SMART" id="SM00184">
    <property type="entry name" value="RING"/>
    <property type="match status" value="1"/>
</dbReference>
<dbReference type="GO" id="GO:0008270">
    <property type="term" value="F:zinc ion binding"/>
    <property type="evidence" value="ECO:0007669"/>
    <property type="project" value="UniProtKB-KW"/>
</dbReference>
<evidence type="ECO:0000256" key="10">
    <source>
        <dbReference type="PROSITE-ProRule" id="PRU00175"/>
    </source>
</evidence>
<dbReference type="OrthoDB" id="1681166at2759"/>
<dbReference type="Pfam" id="PF12678">
    <property type="entry name" value="zf-rbx1"/>
    <property type="match status" value="1"/>
</dbReference>
<dbReference type="InterPro" id="IPR013083">
    <property type="entry name" value="Znf_RING/FYVE/PHD"/>
</dbReference>
<dbReference type="EMBL" id="JAPDFW010000075">
    <property type="protein sequence ID" value="KAJ5073404.1"/>
    <property type="molecule type" value="Genomic_DNA"/>
</dbReference>
<evidence type="ECO:0000313" key="12">
    <source>
        <dbReference type="EMBL" id="KAJ5073404.1"/>
    </source>
</evidence>
<evidence type="ECO:0000256" key="7">
    <source>
        <dbReference type="ARBA" id="ARBA00022786"/>
    </source>
</evidence>
<keyword evidence="4" id="KW-0963">Cytoplasm</keyword>
<keyword evidence="8" id="KW-0862">Zinc</keyword>
<dbReference type="GO" id="GO:0005737">
    <property type="term" value="C:cytoplasm"/>
    <property type="evidence" value="ECO:0007669"/>
    <property type="project" value="UniProtKB-SubCell"/>
</dbReference>
<evidence type="ECO:0000313" key="13">
    <source>
        <dbReference type="Proteomes" id="UP001149090"/>
    </source>
</evidence>
<name>A0A9Q0RAT1_ANAIG</name>
<gene>
    <name evidence="12" type="ORF">M0811_08812</name>
</gene>
<evidence type="ECO:0000256" key="4">
    <source>
        <dbReference type="ARBA" id="ARBA00022490"/>
    </source>
</evidence>
<accession>A0A9Q0RAT1</accession>
<dbReference type="PANTHER" id="PTHR11210">
    <property type="entry name" value="RING BOX"/>
    <property type="match status" value="1"/>
</dbReference>
<dbReference type="InterPro" id="IPR001841">
    <property type="entry name" value="Znf_RING"/>
</dbReference>
<keyword evidence="7" id="KW-0833">Ubl conjugation pathway</keyword>
<keyword evidence="9" id="KW-0539">Nucleus</keyword>
<keyword evidence="5" id="KW-0479">Metal-binding</keyword>
<keyword evidence="13" id="KW-1185">Reference proteome</keyword>
<evidence type="ECO:0000256" key="5">
    <source>
        <dbReference type="ARBA" id="ARBA00022723"/>
    </source>
</evidence>
<proteinExistence type="predicted"/>
<feature type="domain" description="RING-type" evidence="11">
    <location>
        <begin position="19"/>
        <end position="61"/>
    </location>
</feature>
<protein>
    <submittedName>
        <fullName evidence="12">Ring-box protein 1a-related</fullName>
    </submittedName>
</protein>
<dbReference type="Gene3D" id="3.30.40.10">
    <property type="entry name" value="Zinc/RING finger domain, C3HC4 (zinc finger)"/>
    <property type="match status" value="1"/>
</dbReference>
<comment type="subcellular location">
    <subcellularLocation>
        <location evidence="2">Cytoplasm</location>
    </subcellularLocation>
    <subcellularLocation>
        <location evidence="1">Nucleus</location>
    </subcellularLocation>
</comment>
<dbReference type="Proteomes" id="UP001149090">
    <property type="component" value="Unassembled WGS sequence"/>
</dbReference>
<evidence type="ECO:0000256" key="8">
    <source>
        <dbReference type="ARBA" id="ARBA00022833"/>
    </source>
</evidence>
<evidence type="ECO:0000256" key="6">
    <source>
        <dbReference type="ARBA" id="ARBA00022771"/>
    </source>
</evidence>
<dbReference type="PROSITE" id="PS50089">
    <property type="entry name" value="ZF_RING_2"/>
    <property type="match status" value="1"/>
</dbReference>
<evidence type="ECO:0000256" key="3">
    <source>
        <dbReference type="ARBA" id="ARBA00004906"/>
    </source>
</evidence>
<dbReference type="SUPFAM" id="SSF57850">
    <property type="entry name" value="RING/U-box"/>
    <property type="match status" value="1"/>
</dbReference>
<organism evidence="12 13">
    <name type="scientific">Anaeramoeba ignava</name>
    <name type="common">Anaerobic marine amoeba</name>
    <dbReference type="NCBI Taxonomy" id="1746090"/>
    <lineage>
        <taxon>Eukaryota</taxon>
        <taxon>Metamonada</taxon>
        <taxon>Anaeramoebidae</taxon>
        <taxon>Anaeramoeba</taxon>
    </lineage>
</organism>